<name>A0A1V0JB49_9ASTR</name>
<feature type="domain" description="Bifunctional inhibitor/plant lipid transfer protein/seed storage helical" evidence="6">
    <location>
        <begin position="58"/>
        <end position="167"/>
    </location>
</feature>
<organism evidence="7">
    <name type="scientific">Tanacetum coccineum</name>
    <dbReference type="NCBI Taxonomy" id="301880"/>
    <lineage>
        <taxon>Eukaryota</taxon>
        <taxon>Viridiplantae</taxon>
        <taxon>Streptophyta</taxon>
        <taxon>Embryophyta</taxon>
        <taxon>Tracheophyta</taxon>
        <taxon>Spermatophyta</taxon>
        <taxon>Magnoliopsida</taxon>
        <taxon>eudicotyledons</taxon>
        <taxon>Gunneridae</taxon>
        <taxon>Pentapetalae</taxon>
        <taxon>asterids</taxon>
        <taxon>campanulids</taxon>
        <taxon>Asterales</taxon>
        <taxon>Asteraceae</taxon>
        <taxon>Asteroideae</taxon>
        <taxon>Anthemideae</taxon>
        <taxon>Anthemidinae</taxon>
        <taxon>Tanacetum</taxon>
    </lineage>
</organism>
<dbReference type="AlphaFoldDB" id="A0A1V0JB49"/>
<evidence type="ECO:0000256" key="4">
    <source>
        <dbReference type="SAM" id="MobiDB-lite"/>
    </source>
</evidence>
<sequence length="174" mass="19660">MAKLALLALAFTAIVAFSEVSGYRTTITTTTVEDNGLPFPPYYSSGGIWDPIASPEQCRRQIQSQQLPLDHCQMHITQQSPFESQLRMPVANPRQQEPHLQLCCNQLKNVAEPCQCEAIQQVFEQAQQQQKQGGRQGRQQGGQQQMQQMLRKAQQLPNDCNLQVQQCPIRSPRV</sequence>
<dbReference type="SUPFAM" id="SSF47699">
    <property type="entry name" value="Bifunctional inhibitor/lipid-transfer protein/seed storage 2S albumin"/>
    <property type="match status" value="1"/>
</dbReference>
<dbReference type="InterPro" id="IPR016140">
    <property type="entry name" value="Bifunc_inhib/LTP/seed_store"/>
</dbReference>
<proteinExistence type="inferred from homology"/>
<evidence type="ECO:0000259" key="6">
    <source>
        <dbReference type="SMART" id="SM00499"/>
    </source>
</evidence>
<evidence type="ECO:0000256" key="2">
    <source>
        <dbReference type="ARBA" id="ARBA00022761"/>
    </source>
</evidence>
<dbReference type="SMART" id="SM00499">
    <property type="entry name" value="AAI"/>
    <property type="match status" value="1"/>
</dbReference>
<evidence type="ECO:0000256" key="3">
    <source>
        <dbReference type="ARBA" id="ARBA00023129"/>
    </source>
</evidence>
<comment type="similarity">
    <text evidence="1">Belongs to the 2S seed storage albumins family.</text>
</comment>
<dbReference type="PANTHER" id="PTHR35496:SF4">
    <property type="entry name" value="2S SULFUR-RICH SEED STORAGE PROTEIN 2-LIKE"/>
    <property type="match status" value="1"/>
</dbReference>
<dbReference type="EMBL" id="KY078363">
    <property type="protein sequence ID" value="ARD06054.1"/>
    <property type="molecule type" value="Genomic_DNA"/>
</dbReference>
<keyword evidence="3" id="KW-0708">Seed storage protein</keyword>
<reference evidence="7" key="1">
    <citation type="journal article" date="2017" name="Mol. Biol. Evol.">
        <title>Stepwise evolution of a buried inhibitor peptide over 45 million years.</title>
        <authorList>
            <person name="Jayasena A.S."/>
            <person name="Fisher M.F."/>
            <person name="Panero J.L."/>
            <person name="Secco D."/>
            <person name="Bernath-Levin K."/>
            <person name="Berkowitz O."/>
            <person name="Taylor N.L."/>
            <person name="Schilling E.E."/>
            <person name="Whelan J."/>
            <person name="Mylne J.S."/>
        </authorList>
    </citation>
    <scope>NUCLEOTIDE SEQUENCE</scope>
    <source>
        <strain evidence="7">JM9153</strain>
    </source>
</reference>
<evidence type="ECO:0000256" key="5">
    <source>
        <dbReference type="SAM" id="SignalP"/>
    </source>
</evidence>
<feature type="signal peptide" evidence="5">
    <location>
        <begin position="1"/>
        <end position="22"/>
    </location>
</feature>
<dbReference type="PANTHER" id="PTHR35496">
    <property type="entry name" value="2S SEED STORAGE PROTEIN 1-RELATED"/>
    <property type="match status" value="1"/>
</dbReference>
<dbReference type="Pfam" id="PF00234">
    <property type="entry name" value="Tryp_alpha_amyl"/>
    <property type="match status" value="1"/>
</dbReference>
<feature type="compositionally biased region" description="Low complexity" evidence="4">
    <location>
        <begin position="141"/>
        <end position="152"/>
    </location>
</feature>
<dbReference type="InterPro" id="IPR036312">
    <property type="entry name" value="Bifun_inhib/LTP/seed_sf"/>
</dbReference>
<keyword evidence="5" id="KW-0732">Signal</keyword>
<accession>A0A1V0JB49</accession>
<keyword evidence="2" id="KW-0758">Storage protein</keyword>
<dbReference type="InterPro" id="IPR000617">
    <property type="entry name" value="Napin/2SS/CON"/>
</dbReference>
<evidence type="ECO:0000313" key="7">
    <source>
        <dbReference type="EMBL" id="ARD06054.1"/>
    </source>
</evidence>
<feature type="chain" id="PRO_5012617790" evidence="5">
    <location>
        <begin position="23"/>
        <end position="174"/>
    </location>
</feature>
<evidence type="ECO:0000256" key="1">
    <source>
        <dbReference type="ARBA" id="ARBA00008262"/>
    </source>
</evidence>
<protein>
    <submittedName>
        <fullName evidence="7">PawS-like protein 1a</fullName>
    </submittedName>
</protein>
<dbReference type="GO" id="GO:0045735">
    <property type="term" value="F:nutrient reservoir activity"/>
    <property type="evidence" value="ECO:0007669"/>
    <property type="project" value="UniProtKB-KW"/>
</dbReference>
<feature type="region of interest" description="Disordered" evidence="4">
    <location>
        <begin position="131"/>
        <end position="152"/>
    </location>
</feature>
<dbReference type="Gene3D" id="1.10.110.10">
    <property type="entry name" value="Plant lipid-transfer and hydrophobic proteins"/>
    <property type="match status" value="1"/>
</dbReference>